<dbReference type="PANTHER" id="PTHR13466">
    <property type="entry name" value="TEX2 PROTEIN-RELATED"/>
    <property type="match status" value="1"/>
</dbReference>
<dbReference type="GO" id="GO:0005789">
    <property type="term" value="C:endoplasmic reticulum membrane"/>
    <property type="evidence" value="ECO:0007669"/>
    <property type="project" value="UniProtKB-SubCell"/>
</dbReference>
<accession>A0A0C9VEU2</accession>
<sequence>MAIYKQGQPTNNHGQTRTNLYKHGQTRTDMYKLGRIIRLASASPRHCICSLSALFRLMLAYLLGGLTFLPICCPHGNIFALTSHHKTHCIDDLSDAQGMTYGAQNIRCNTPNLHVYRPKAFGCTLDEHLVKTRISRSSKAARSASTKTTQCRSAQQPLTSPATVYACTASFSQSVMRSSCTNAKMTLRNGDEGLVSCTSRYATYDTAVMPTRRARTLNAPLNATPDLVSTRWLNPILGLFLSAKETTTVKVWAIGRLMRSYRRFKTPSFLKSVVRSFSAGSVAPFYSKPMFKELTPDGEPPSASTFPTPHSIGDHLFIQCIDLLPLCEKDRDGNADKKENKSYEVGLVLAVVMKKLVGNMIVKIKKPPSNCIWYAFATMP</sequence>
<dbReference type="GO" id="GO:0032865">
    <property type="term" value="C:ERMES complex"/>
    <property type="evidence" value="ECO:0007669"/>
    <property type="project" value="TreeGrafter"/>
</dbReference>
<dbReference type="GO" id="GO:0008289">
    <property type="term" value="F:lipid binding"/>
    <property type="evidence" value="ECO:0007669"/>
    <property type="project" value="TreeGrafter"/>
</dbReference>
<gene>
    <name evidence="2" type="ORF">M422DRAFT_261667</name>
</gene>
<evidence type="ECO:0000313" key="2">
    <source>
        <dbReference type="EMBL" id="KIJ35916.1"/>
    </source>
</evidence>
<dbReference type="GO" id="GO:0015914">
    <property type="term" value="P:phospholipid transport"/>
    <property type="evidence" value="ECO:0007669"/>
    <property type="project" value="TreeGrafter"/>
</dbReference>
<proteinExistence type="predicted"/>
<keyword evidence="3" id="KW-1185">Reference proteome</keyword>
<evidence type="ECO:0000256" key="1">
    <source>
        <dbReference type="ARBA" id="ARBA00004586"/>
    </source>
</evidence>
<evidence type="ECO:0000313" key="3">
    <source>
        <dbReference type="Proteomes" id="UP000054279"/>
    </source>
</evidence>
<dbReference type="Proteomes" id="UP000054279">
    <property type="component" value="Unassembled WGS sequence"/>
</dbReference>
<organism evidence="2 3">
    <name type="scientific">Sphaerobolus stellatus (strain SS14)</name>
    <dbReference type="NCBI Taxonomy" id="990650"/>
    <lineage>
        <taxon>Eukaryota</taxon>
        <taxon>Fungi</taxon>
        <taxon>Dikarya</taxon>
        <taxon>Basidiomycota</taxon>
        <taxon>Agaricomycotina</taxon>
        <taxon>Agaricomycetes</taxon>
        <taxon>Phallomycetidae</taxon>
        <taxon>Geastrales</taxon>
        <taxon>Sphaerobolaceae</taxon>
        <taxon>Sphaerobolus</taxon>
    </lineage>
</organism>
<reference evidence="2 3" key="1">
    <citation type="submission" date="2014-06" db="EMBL/GenBank/DDBJ databases">
        <title>Evolutionary Origins and Diversification of the Mycorrhizal Mutualists.</title>
        <authorList>
            <consortium name="DOE Joint Genome Institute"/>
            <consortium name="Mycorrhizal Genomics Consortium"/>
            <person name="Kohler A."/>
            <person name="Kuo A."/>
            <person name="Nagy L.G."/>
            <person name="Floudas D."/>
            <person name="Copeland A."/>
            <person name="Barry K.W."/>
            <person name="Cichocki N."/>
            <person name="Veneault-Fourrey C."/>
            <person name="LaButti K."/>
            <person name="Lindquist E.A."/>
            <person name="Lipzen A."/>
            <person name="Lundell T."/>
            <person name="Morin E."/>
            <person name="Murat C."/>
            <person name="Riley R."/>
            <person name="Ohm R."/>
            <person name="Sun H."/>
            <person name="Tunlid A."/>
            <person name="Henrissat B."/>
            <person name="Grigoriev I.V."/>
            <person name="Hibbett D.S."/>
            <person name="Martin F."/>
        </authorList>
    </citation>
    <scope>NUCLEOTIDE SEQUENCE [LARGE SCALE GENOMIC DNA]</scope>
    <source>
        <strain evidence="2 3">SS14</strain>
    </source>
</reference>
<dbReference type="GO" id="GO:1990456">
    <property type="term" value="P:mitochondrion-endoplasmic reticulum membrane tethering"/>
    <property type="evidence" value="ECO:0007669"/>
    <property type="project" value="TreeGrafter"/>
</dbReference>
<dbReference type="OrthoDB" id="26740at2759"/>
<name>A0A0C9VEU2_SPHS4</name>
<dbReference type="HOGENOM" id="CLU_804529_0_0_1"/>
<protein>
    <submittedName>
        <fullName evidence="2">Uncharacterized protein</fullName>
    </submittedName>
</protein>
<dbReference type="AlphaFoldDB" id="A0A0C9VEU2"/>
<dbReference type="PANTHER" id="PTHR13466:SF19">
    <property type="entry name" value="NUCLEUS-VACUOLE JUNCTION PROTEIN 2"/>
    <property type="match status" value="1"/>
</dbReference>
<dbReference type="EMBL" id="KN837183">
    <property type="protein sequence ID" value="KIJ35916.1"/>
    <property type="molecule type" value="Genomic_DNA"/>
</dbReference>
<comment type="subcellular location">
    <subcellularLocation>
        <location evidence="1">Endoplasmic reticulum membrane</location>
    </subcellularLocation>
</comment>